<dbReference type="InterPro" id="IPR036942">
    <property type="entry name" value="Beta-barrel_TonB_sf"/>
</dbReference>
<protein>
    <submittedName>
        <fullName evidence="17">TonB-dependent receptor</fullName>
    </submittedName>
</protein>
<dbReference type="InterPro" id="IPR012910">
    <property type="entry name" value="Plug_dom"/>
</dbReference>
<dbReference type="EMBL" id="CP147920">
    <property type="protein sequence ID" value="XAU14242.1"/>
    <property type="molecule type" value="Genomic_DNA"/>
</dbReference>
<gene>
    <name evidence="17" type="ORF">WCY31_08225</name>
</gene>
<keyword evidence="6 14" id="KW-0732">Signal</keyword>
<dbReference type="Pfam" id="PF07715">
    <property type="entry name" value="Plug"/>
    <property type="match status" value="1"/>
</dbReference>
<keyword evidence="9 13" id="KW-0798">TonB box</keyword>
<proteinExistence type="inferred from homology"/>
<feature type="domain" description="TonB-dependent receptor plug" evidence="16">
    <location>
        <begin position="46"/>
        <end position="150"/>
    </location>
</feature>
<dbReference type="PROSITE" id="PS52016">
    <property type="entry name" value="TONB_DEPENDENT_REC_3"/>
    <property type="match status" value="1"/>
</dbReference>
<accession>A0ABZ3HA10</accession>
<evidence type="ECO:0000256" key="13">
    <source>
        <dbReference type="RuleBase" id="RU003357"/>
    </source>
</evidence>
<evidence type="ECO:0000256" key="1">
    <source>
        <dbReference type="ARBA" id="ARBA00004571"/>
    </source>
</evidence>
<dbReference type="CDD" id="cd01347">
    <property type="entry name" value="ligand_gated_channel"/>
    <property type="match status" value="1"/>
</dbReference>
<keyword evidence="10 12" id="KW-0472">Membrane</keyword>
<evidence type="ECO:0000259" key="16">
    <source>
        <dbReference type="Pfam" id="PF07715"/>
    </source>
</evidence>
<dbReference type="Gene3D" id="2.170.130.10">
    <property type="entry name" value="TonB-dependent receptor, plug domain"/>
    <property type="match status" value="1"/>
</dbReference>
<comment type="subcellular location">
    <subcellularLocation>
        <location evidence="1 12">Cell outer membrane</location>
        <topology evidence="1 12">Multi-pass membrane protein</topology>
    </subcellularLocation>
</comment>
<evidence type="ECO:0000313" key="18">
    <source>
        <dbReference type="Proteomes" id="UP001447842"/>
    </source>
</evidence>
<evidence type="ECO:0000256" key="12">
    <source>
        <dbReference type="PROSITE-ProRule" id="PRU01360"/>
    </source>
</evidence>
<name>A0ABZ3HA10_9BACT</name>
<dbReference type="InterPro" id="IPR039426">
    <property type="entry name" value="TonB-dep_rcpt-like"/>
</dbReference>
<keyword evidence="5 12" id="KW-0812">Transmembrane</keyword>
<comment type="similarity">
    <text evidence="12 13">Belongs to the TonB-dependent receptor family.</text>
</comment>
<evidence type="ECO:0000256" key="7">
    <source>
        <dbReference type="ARBA" id="ARBA00023004"/>
    </source>
</evidence>
<keyword evidence="7" id="KW-0408">Iron</keyword>
<keyword evidence="11 12" id="KW-0998">Cell outer membrane</keyword>
<evidence type="ECO:0000256" key="3">
    <source>
        <dbReference type="ARBA" id="ARBA00022452"/>
    </source>
</evidence>
<dbReference type="Proteomes" id="UP001447842">
    <property type="component" value="Chromosome"/>
</dbReference>
<organism evidence="17 18">
    <name type="scientific">Sulfurimonas diazotrophicus</name>
    <dbReference type="NCBI Taxonomy" id="3131939"/>
    <lineage>
        <taxon>Bacteria</taxon>
        <taxon>Pseudomonadati</taxon>
        <taxon>Campylobacterota</taxon>
        <taxon>Epsilonproteobacteria</taxon>
        <taxon>Campylobacterales</taxon>
        <taxon>Sulfurimonadaceae</taxon>
        <taxon>Sulfurimonas</taxon>
    </lineage>
</organism>
<dbReference type="SUPFAM" id="SSF56935">
    <property type="entry name" value="Porins"/>
    <property type="match status" value="1"/>
</dbReference>
<dbReference type="InterPro" id="IPR000531">
    <property type="entry name" value="Beta-barrel_TonB"/>
</dbReference>
<keyword evidence="18" id="KW-1185">Reference proteome</keyword>
<evidence type="ECO:0000313" key="17">
    <source>
        <dbReference type="EMBL" id="XAU14242.1"/>
    </source>
</evidence>
<evidence type="ECO:0000256" key="5">
    <source>
        <dbReference type="ARBA" id="ARBA00022692"/>
    </source>
</evidence>
<feature type="signal peptide" evidence="14">
    <location>
        <begin position="1"/>
        <end position="21"/>
    </location>
</feature>
<evidence type="ECO:0000256" key="11">
    <source>
        <dbReference type="ARBA" id="ARBA00023237"/>
    </source>
</evidence>
<keyword evidence="3 12" id="KW-1134">Transmembrane beta strand</keyword>
<evidence type="ECO:0000256" key="9">
    <source>
        <dbReference type="ARBA" id="ARBA00023077"/>
    </source>
</evidence>
<evidence type="ECO:0000256" key="2">
    <source>
        <dbReference type="ARBA" id="ARBA00022448"/>
    </source>
</evidence>
<dbReference type="Gene3D" id="2.40.170.20">
    <property type="entry name" value="TonB-dependent receptor, beta-barrel domain"/>
    <property type="match status" value="1"/>
</dbReference>
<keyword evidence="17" id="KW-0675">Receptor</keyword>
<evidence type="ECO:0000256" key="8">
    <source>
        <dbReference type="ARBA" id="ARBA00023065"/>
    </source>
</evidence>
<dbReference type="PANTHER" id="PTHR32552:SF68">
    <property type="entry name" value="FERRICHROME OUTER MEMBRANE TRANSPORTER_PHAGE RECEPTOR"/>
    <property type="match status" value="1"/>
</dbReference>
<keyword evidence="8" id="KW-0406">Ion transport</keyword>
<dbReference type="PANTHER" id="PTHR32552">
    <property type="entry name" value="FERRICHROME IRON RECEPTOR-RELATED"/>
    <property type="match status" value="1"/>
</dbReference>
<dbReference type="InterPro" id="IPR037066">
    <property type="entry name" value="Plug_dom_sf"/>
</dbReference>
<evidence type="ECO:0000256" key="14">
    <source>
        <dbReference type="SAM" id="SignalP"/>
    </source>
</evidence>
<keyword evidence="4" id="KW-0410">Iron transport</keyword>
<evidence type="ECO:0000259" key="15">
    <source>
        <dbReference type="Pfam" id="PF00593"/>
    </source>
</evidence>
<evidence type="ECO:0000256" key="4">
    <source>
        <dbReference type="ARBA" id="ARBA00022496"/>
    </source>
</evidence>
<feature type="domain" description="TonB-dependent receptor-like beta-barrel" evidence="15">
    <location>
        <begin position="233"/>
        <end position="679"/>
    </location>
</feature>
<dbReference type="RefSeq" id="WP_345972015.1">
    <property type="nucleotide sequence ID" value="NZ_CP147920.1"/>
</dbReference>
<dbReference type="Pfam" id="PF00593">
    <property type="entry name" value="TonB_dep_Rec_b-barrel"/>
    <property type="match status" value="1"/>
</dbReference>
<evidence type="ECO:0000256" key="6">
    <source>
        <dbReference type="ARBA" id="ARBA00022729"/>
    </source>
</evidence>
<evidence type="ECO:0000256" key="10">
    <source>
        <dbReference type="ARBA" id="ARBA00023136"/>
    </source>
</evidence>
<sequence>MKRGVAAASAVLLGAFTTLGAADNYTMETISVESSTITNEAAGRTEASTVNYIDQELIEQINPKQLNEVLQTVPGVTADFMGNEVVEIHIRGINQQEFMWEDTGVAIIVDGVPVYAKSGKFRLNMSDITSIKVIKGSAAYLYGNRAMAGAIVITTSKPRGGDDAYSVSAEAGSFNAQDYEATARISRESFAASLNANYRKSDGYWVDSAYWNKSLSGKLSYYIDDTSDVTLGIDKTLKYEEQKRASSTGVTAADANPRGTAASGFQKDNEVDLDKYILTYTKEFANGGNLLLNVYDYIDEYDYISSPQDTDGDGIGDTYARHTLEHKKQKGAKLEFKQELADFAYLVGYEFGDRQYQSGSETLIDYNSTDVEGNPVANYAGELTHTNDDQRLHAFYGELKYAVTPAWTAVFNMRHDIQKDMYEVVSHDYNGTDWNNEKLYDDHTYNENGYRVGTTYAVDADTTLYANISTGYRTPTVDKMVTNYENRNRTDGVAVPIDVERSITYEVGARGNLGGHLLDYELSVFQMDTKDIIGYRFGTYSFATSGGITDNIGDARNRGVELSLKSDPTRRLSFNLAYTYLKAEFTKHDPVKIAYRGPEYDIVGNELPRTPNNIFDLYTTIRFSPNLKVIGQVYAQSEYYADETNMIKMPGYAFLNLQARYTMHVGGNELECYVKVNNVFDEHYYQTVYFTGDKSGDGTFDREDPTITVAPGKEYFAGLIYRF</sequence>
<feature type="chain" id="PRO_5046567792" evidence="14">
    <location>
        <begin position="22"/>
        <end position="723"/>
    </location>
</feature>
<reference evidence="17 18" key="1">
    <citation type="submission" date="2024-03" db="EMBL/GenBank/DDBJ databases">
        <title>Sulfurimonas sp. HSL3-1.</title>
        <authorList>
            <person name="Wang S."/>
        </authorList>
    </citation>
    <scope>NUCLEOTIDE SEQUENCE [LARGE SCALE GENOMIC DNA]</scope>
    <source>
        <strain evidence="17 18">HSL3-1</strain>
    </source>
</reference>
<keyword evidence="2 12" id="KW-0813">Transport</keyword>